<dbReference type="EMBL" id="JAGRRH010000003">
    <property type="protein sequence ID" value="KAG7371883.1"/>
    <property type="molecule type" value="Genomic_DNA"/>
</dbReference>
<evidence type="ECO:0000313" key="2">
    <source>
        <dbReference type="EMBL" id="KAG7371883.1"/>
    </source>
</evidence>
<protein>
    <submittedName>
        <fullName evidence="2">Uncharacterized protein</fullName>
    </submittedName>
</protein>
<name>A0A9K3M1F2_9STRA</name>
<accession>A0A9K3M1F2</accession>
<comment type="caution">
    <text evidence="2">The sequence shown here is derived from an EMBL/GenBank/DDBJ whole genome shotgun (WGS) entry which is preliminary data.</text>
</comment>
<evidence type="ECO:0000313" key="3">
    <source>
        <dbReference type="Proteomes" id="UP000693970"/>
    </source>
</evidence>
<reference evidence="2" key="2">
    <citation type="submission" date="2021-04" db="EMBL/GenBank/DDBJ databases">
        <authorList>
            <person name="Podell S."/>
        </authorList>
    </citation>
    <scope>NUCLEOTIDE SEQUENCE</scope>
    <source>
        <strain evidence="2">Hildebrandi</strain>
    </source>
</reference>
<reference evidence="2" key="1">
    <citation type="journal article" date="2021" name="Sci. Rep.">
        <title>Diploid genomic architecture of Nitzschia inconspicua, an elite biomass production diatom.</title>
        <authorList>
            <person name="Oliver A."/>
            <person name="Podell S."/>
            <person name="Pinowska A."/>
            <person name="Traller J.C."/>
            <person name="Smith S.R."/>
            <person name="McClure R."/>
            <person name="Beliaev A."/>
            <person name="Bohutskyi P."/>
            <person name="Hill E.A."/>
            <person name="Rabines A."/>
            <person name="Zheng H."/>
            <person name="Allen L.Z."/>
            <person name="Kuo A."/>
            <person name="Grigoriev I.V."/>
            <person name="Allen A.E."/>
            <person name="Hazlebeck D."/>
            <person name="Allen E.E."/>
        </authorList>
    </citation>
    <scope>NUCLEOTIDE SEQUENCE</scope>
    <source>
        <strain evidence="2">Hildebrandi</strain>
    </source>
</reference>
<evidence type="ECO:0000256" key="1">
    <source>
        <dbReference type="SAM" id="MobiDB-lite"/>
    </source>
</evidence>
<dbReference type="Proteomes" id="UP000693970">
    <property type="component" value="Unassembled WGS sequence"/>
</dbReference>
<keyword evidence="3" id="KW-1185">Reference proteome</keyword>
<feature type="region of interest" description="Disordered" evidence="1">
    <location>
        <begin position="58"/>
        <end position="92"/>
    </location>
</feature>
<organism evidence="2 3">
    <name type="scientific">Nitzschia inconspicua</name>
    <dbReference type="NCBI Taxonomy" id="303405"/>
    <lineage>
        <taxon>Eukaryota</taxon>
        <taxon>Sar</taxon>
        <taxon>Stramenopiles</taxon>
        <taxon>Ochrophyta</taxon>
        <taxon>Bacillariophyta</taxon>
        <taxon>Bacillariophyceae</taxon>
        <taxon>Bacillariophycidae</taxon>
        <taxon>Bacillariales</taxon>
        <taxon>Bacillariaceae</taxon>
        <taxon>Nitzschia</taxon>
    </lineage>
</organism>
<gene>
    <name evidence="2" type="ORF">IV203_018025</name>
</gene>
<sequence length="243" mass="27169">MTKEYSTSIQPIVTLNNCAGKLLSTGAYEAALAIFRYALLKTEDILIQDKNEIGKDMPAVSEKATSCSKSNKSKLPSVPLSRPSQTSVEHDENTDTEFIYRSPIHITKRDVDERDCNESELHSILLFNVALSYHLWALEGDDSAPSKKQRLLKKALKLYECSFSMQIDSWSMSITSLLAIVNNCASIYKLLKNTKRAETFYKHMLSTSMAMIEIGEASEVEQLEGFLYNASRLILRDVAAPAA</sequence>
<feature type="compositionally biased region" description="Polar residues" evidence="1">
    <location>
        <begin position="63"/>
        <end position="74"/>
    </location>
</feature>
<proteinExistence type="predicted"/>
<dbReference type="AlphaFoldDB" id="A0A9K3M1F2"/>